<dbReference type="Proteomes" id="UP000225706">
    <property type="component" value="Unassembled WGS sequence"/>
</dbReference>
<evidence type="ECO:0008006" key="6">
    <source>
        <dbReference type="Google" id="ProtNLM"/>
    </source>
</evidence>
<dbReference type="AlphaFoldDB" id="A0A2B4RAJ0"/>
<dbReference type="Gene3D" id="3.40.570.10">
    <property type="entry name" value="Extracellular Endonuclease, subunit A"/>
    <property type="match status" value="1"/>
</dbReference>
<dbReference type="InterPro" id="IPR020821">
    <property type="entry name" value="ENPP1-3/EXOG-like_nuc-like"/>
</dbReference>
<feature type="chain" id="PRO_5012044122" description="Endonuclease domain-containing 1 protein" evidence="1">
    <location>
        <begin position="25"/>
        <end position="336"/>
    </location>
</feature>
<dbReference type="OrthoDB" id="5967827at2759"/>
<dbReference type="GO" id="GO:0003676">
    <property type="term" value="F:nucleic acid binding"/>
    <property type="evidence" value="ECO:0007669"/>
    <property type="project" value="InterPro"/>
</dbReference>
<dbReference type="Pfam" id="PF01223">
    <property type="entry name" value="Endonuclease_NS"/>
    <property type="match status" value="1"/>
</dbReference>
<dbReference type="EMBL" id="LSMT01000887">
    <property type="protein sequence ID" value="PFX13829.1"/>
    <property type="molecule type" value="Genomic_DNA"/>
</dbReference>
<dbReference type="SMART" id="SM00477">
    <property type="entry name" value="NUC"/>
    <property type="match status" value="1"/>
</dbReference>
<proteinExistence type="predicted"/>
<dbReference type="GO" id="GO:0016787">
    <property type="term" value="F:hydrolase activity"/>
    <property type="evidence" value="ECO:0007669"/>
    <property type="project" value="InterPro"/>
</dbReference>
<name>A0A2B4RAJ0_STYPI</name>
<evidence type="ECO:0000256" key="1">
    <source>
        <dbReference type="SAM" id="SignalP"/>
    </source>
</evidence>
<dbReference type="InterPro" id="IPR044925">
    <property type="entry name" value="His-Me_finger_sf"/>
</dbReference>
<dbReference type="SMART" id="SM00892">
    <property type="entry name" value="Endonuclease_NS"/>
    <property type="match status" value="1"/>
</dbReference>
<feature type="domain" description="DNA/RNA non-specific endonuclease/pyrophosphatase/phosphodiesterase" evidence="3">
    <location>
        <begin position="79"/>
        <end position="317"/>
    </location>
</feature>
<gene>
    <name evidence="4" type="ORF">AWC38_SpisGene22058</name>
</gene>
<dbReference type="GO" id="GO:0046872">
    <property type="term" value="F:metal ion binding"/>
    <property type="evidence" value="ECO:0007669"/>
    <property type="project" value="InterPro"/>
</dbReference>
<keyword evidence="1" id="KW-0732">Signal</keyword>
<dbReference type="InterPro" id="IPR001604">
    <property type="entry name" value="Endo_G_ENPP1-like_dom"/>
</dbReference>
<sequence length="336" mass="37552">MIFLGFAFPMALLIAVKLESLTCAETNLTETPGKDYKEQPKHLGEQPVRRVVCSLGSFSLGGLKPAFSEQQGVTFSICQNNHYATFYNNNWGIARYAVYKITPSQARADRVQRPNDPWKPTKNPGNMIIRQGSNDLYKNQPNQGEYERGHLVPVDILSYSDDSVLATFTYTNCVPQIANFNKGQWKKYEKKIVKYASSVCSLKGGTLYLITGTSKVQFKEKLNPQGEITGVDTTVKPMGFFHDNVNRNPNLGSKIAIPNSMWTVGCCWNAKNRVVGAFGVMGTNSLNKPLNKFMMPKQSVAYVERVLKLEDPKITLFHDDNCYAQGKNVALVNIPD</sequence>
<dbReference type="PANTHER" id="PTHR21472:SF26">
    <property type="entry name" value="ENDONUCLEASE DOMAIN CONTAINING 1"/>
    <property type="match status" value="1"/>
</dbReference>
<organism evidence="4 5">
    <name type="scientific">Stylophora pistillata</name>
    <name type="common">Smooth cauliflower coral</name>
    <dbReference type="NCBI Taxonomy" id="50429"/>
    <lineage>
        <taxon>Eukaryota</taxon>
        <taxon>Metazoa</taxon>
        <taxon>Cnidaria</taxon>
        <taxon>Anthozoa</taxon>
        <taxon>Hexacorallia</taxon>
        <taxon>Scleractinia</taxon>
        <taxon>Astrocoeniina</taxon>
        <taxon>Pocilloporidae</taxon>
        <taxon>Stylophora</taxon>
    </lineage>
</organism>
<comment type="caution">
    <text evidence="4">The sequence shown here is derived from an EMBL/GenBank/DDBJ whole genome shotgun (WGS) entry which is preliminary data.</text>
</comment>
<dbReference type="InterPro" id="IPR044929">
    <property type="entry name" value="DNA/RNA_non-sp_Endonuclease_sf"/>
</dbReference>
<dbReference type="InterPro" id="IPR039015">
    <property type="entry name" value="ENDOD1"/>
</dbReference>
<accession>A0A2B4RAJ0</accession>
<evidence type="ECO:0000259" key="2">
    <source>
        <dbReference type="SMART" id="SM00477"/>
    </source>
</evidence>
<protein>
    <recommendedName>
        <fullName evidence="6">Endonuclease domain-containing 1 protein</fullName>
    </recommendedName>
</protein>
<reference evidence="5" key="1">
    <citation type="journal article" date="2017" name="bioRxiv">
        <title>Comparative analysis of the genomes of Stylophora pistillata and Acropora digitifera provides evidence for extensive differences between species of corals.</title>
        <authorList>
            <person name="Voolstra C.R."/>
            <person name="Li Y."/>
            <person name="Liew Y.J."/>
            <person name="Baumgarten S."/>
            <person name="Zoccola D."/>
            <person name="Flot J.-F."/>
            <person name="Tambutte S."/>
            <person name="Allemand D."/>
            <person name="Aranda M."/>
        </authorList>
    </citation>
    <scope>NUCLEOTIDE SEQUENCE [LARGE SCALE GENOMIC DNA]</scope>
</reference>
<evidence type="ECO:0000259" key="3">
    <source>
        <dbReference type="SMART" id="SM00892"/>
    </source>
</evidence>
<keyword evidence="5" id="KW-1185">Reference proteome</keyword>
<evidence type="ECO:0000313" key="5">
    <source>
        <dbReference type="Proteomes" id="UP000225706"/>
    </source>
</evidence>
<dbReference type="SUPFAM" id="SSF54060">
    <property type="entry name" value="His-Me finger endonucleases"/>
    <property type="match status" value="1"/>
</dbReference>
<evidence type="ECO:0000313" key="4">
    <source>
        <dbReference type="EMBL" id="PFX13829.1"/>
    </source>
</evidence>
<feature type="signal peptide" evidence="1">
    <location>
        <begin position="1"/>
        <end position="24"/>
    </location>
</feature>
<dbReference type="PANTHER" id="PTHR21472">
    <property type="entry name" value="ENDONUCLEASE DOMAIN-CONTAINING 1 PROTEIN ENDOD1"/>
    <property type="match status" value="1"/>
</dbReference>
<feature type="domain" description="ENPP1-3/EXOG-like endonuclease/phosphodiesterase" evidence="2">
    <location>
        <begin position="80"/>
        <end position="324"/>
    </location>
</feature>